<keyword evidence="5" id="KW-0238">DNA-binding</keyword>
<dbReference type="InterPro" id="IPR008613">
    <property type="entry name" value="Excalibur_Ca-bd_domain"/>
</dbReference>
<organism evidence="5 6">
    <name type="scientific">Undibacterium macrobrachii</name>
    <dbReference type="NCBI Taxonomy" id="1119058"/>
    <lineage>
        <taxon>Bacteria</taxon>
        <taxon>Pseudomonadati</taxon>
        <taxon>Pseudomonadota</taxon>
        <taxon>Betaproteobacteria</taxon>
        <taxon>Burkholderiales</taxon>
        <taxon>Oxalobacteraceae</taxon>
        <taxon>Undibacterium</taxon>
    </lineage>
</organism>
<comment type="subcellular location">
    <subcellularLocation>
        <location evidence="2">Cytoplasm</location>
    </subcellularLocation>
</comment>
<dbReference type="Pfam" id="PF00313">
    <property type="entry name" value="CSD"/>
    <property type="match status" value="1"/>
</dbReference>
<dbReference type="CDD" id="cd04458">
    <property type="entry name" value="CSP_CDS"/>
    <property type="match status" value="1"/>
</dbReference>
<dbReference type="InterPro" id="IPR002059">
    <property type="entry name" value="CSP_DNA-bd"/>
</dbReference>
<evidence type="ECO:0000259" key="4">
    <source>
        <dbReference type="PROSITE" id="PS51857"/>
    </source>
</evidence>
<keyword evidence="1" id="KW-0597">Phosphoprotein</keyword>
<dbReference type="SMART" id="SM00357">
    <property type="entry name" value="CSP"/>
    <property type="match status" value="1"/>
</dbReference>
<dbReference type="GO" id="GO:0003677">
    <property type="term" value="F:DNA binding"/>
    <property type="evidence" value="ECO:0007669"/>
    <property type="project" value="UniProtKB-KW"/>
</dbReference>
<evidence type="ECO:0000256" key="3">
    <source>
        <dbReference type="SAM" id="Phobius"/>
    </source>
</evidence>
<protein>
    <submittedName>
        <fullName evidence="5">DNA-binding protein</fullName>
    </submittedName>
</protein>
<dbReference type="InterPro" id="IPR019844">
    <property type="entry name" value="CSD_CS"/>
</dbReference>
<sequence>MFMRFEGTLSKWNDDRGFGFIKPKHGDQDIFVHISAFPKDGKRPSIGEKLSFEIQAGQDGKKEAKNLQCLDRSPAEFVSHRPAIHTKVPTSTKSLLSRILGLAFFAVIGVFAYDQFSRRAAFDGEVSAVKSETTELVQPASASVNAKLYQCDGRQHCSQMNSCEEAKYFLKNCPDPKMDGDHDGIPCEQDLCTSIFSN</sequence>
<evidence type="ECO:0000256" key="2">
    <source>
        <dbReference type="RuleBase" id="RU000408"/>
    </source>
</evidence>
<dbReference type="InterPro" id="IPR052069">
    <property type="entry name" value="Ca-reg_mRNA-binding_domain"/>
</dbReference>
<keyword evidence="3" id="KW-0472">Membrane</keyword>
<keyword evidence="6" id="KW-1185">Reference proteome</keyword>
<proteinExistence type="predicted"/>
<comment type="caution">
    <text evidence="5">The sequence shown here is derived from an EMBL/GenBank/DDBJ whole genome shotgun (WGS) entry which is preliminary data.</text>
</comment>
<dbReference type="PANTHER" id="PTHR12962:SF1">
    <property type="entry name" value="COLD SHOCK DOMAIN-CONTAINING PROTEIN CG9705"/>
    <property type="match status" value="1"/>
</dbReference>
<gene>
    <name evidence="5" type="ORF">GCM10011282_30960</name>
</gene>
<keyword evidence="3" id="KW-0812">Transmembrane</keyword>
<dbReference type="Proteomes" id="UP000620127">
    <property type="component" value="Unassembled WGS sequence"/>
</dbReference>
<accession>A0ABQ2XKY4</accession>
<evidence type="ECO:0000256" key="1">
    <source>
        <dbReference type="ARBA" id="ARBA00022553"/>
    </source>
</evidence>
<keyword evidence="3" id="KW-1133">Transmembrane helix</keyword>
<dbReference type="PANTHER" id="PTHR12962">
    <property type="entry name" value="CALCIUM-REGULATED HEAT STABLE PROTEIN CRHSP-24-RELATED"/>
    <property type="match status" value="1"/>
</dbReference>
<dbReference type="SUPFAM" id="SSF50249">
    <property type="entry name" value="Nucleic acid-binding proteins"/>
    <property type="match status" value="1"/>
</dbReference>
<dbReference type="InterPro" id="IPR012340">
    <property type="entry name" value="NA-bd_OB-fold"/>
</dbReference>
<dbReference type="PRINTS" id="PR00050">
    <property type="entry name" value="COLDSHOCK"/>
</dbReference>
<dbReference type="Pfam" id="PF05901">
    <property type="entry name" value="Excalibur"/>
    <property type="match status" value="1"/>
</dbReference>
<name>A0ABQ2XKY4_9BURK</name>
<dbReference type="SMART" id="SM00894">
    <property type="entry name" value="Excalibur"/>
    <property type="match status" value="1"/>
</dbReference>
<dbReference type="EMBL" id="BMYT01000006">
    <property type="protein sequence ID" value="GGX22730.1"/>
    <property type="molecule type" value="Genomic_DNA"/>
</dbReference>
<dbReference type="PROSITE" id="PS51857">
    <property type="entry name" value="CSD_2"/>
    <property type="match status" value="1"/>
</dbReference>
<reference evidence="6" key="1">
    <citation type="journal article" date="2019" name="Int. J. Syst. Evol. Microbiol.">
        <title>The Global Catalogue of Microorganisms (GCM) 10K type strain sequencing project: providing services to taxonomists for standard genome sequencing and annotation.</title>
        <authorList>
            <consortium name="The Broad Institute Genomics Platform"/>
            <consortium name="The Broad Institute Genome Sequencing Center for Infectious Disease"/>
            <person name="Wu L."/>
            <person name="Ma J."/>
        </authorList>
    </citation>
    <scope>NUCLEOTIDE SEQUENCE [LARGE SCALE GENOMIC DNA]</scope>
    <source>
        <strain evidence="6">KCTC 23916</strain>
    </source>
</reference>
<dbReference type="Gene3D" id="2.40.50.140">
    <property type="entry name" value="Nucleic acid-binding proteins"/>
    <property type="match status" value="1"/>
</dbReference>
<feature type="transmembrane region" description="Helical" evidence="3">
    <location>
        <begin position="95"/>
        <end position="113"/>
    </location>
</feature>
<dbReference type="InterPro" id="IPR011129">
    <property type="entry name" value="CSD"/>
</dbReference>
<evidence type="ECO:0000313" key="5">
    <source>
        <dbReference type="EMBL" id="GGX22730.1"/>
    </source>
</evidence>
<feature type="domain" description="CSD" evidence="4">
    <location>
        <begin position="4"/>
        <end position="69"/>
    </location>
</feature>
<evidence type="ECO:0000313" key="6">
    <source>
        <dbReference type="Proteomes" id="UP000620127"/>
    </source>
</evidence>
<dbReference type="PROSITE" id="PS00352">
    <property type="entry name" value="CSD_1"/>
    <property type="match status" value="1"/>
</dbReference>